<feature type="domain" description="C2H2-type" evidence="12">
    <location>
        <begin position="145"/>
        <end position="172"/>
    </location>
</feature>
<dbReference type="GO" id="GO:0000978">
    <property type="term" value="F:RNA polymerase II cis-regulatory region sequence-specific DNA binding"/>
    <property type="evidence" value="ECO:0007669"/>
    <property type="project" value="TreeGrafter"/>
</dbReference>
<evidence type="ECO:0000256" key="11">
    <source>
        <dbReference type="SAM" id="MobiDB-lite"/>
    </source>
</evidence>
<feature type="non-terminal residue" evidence="13">
    <location>
        <position position="534"/>
    </location>
</feature>
<organism evidence="13">
    <name type="scientific">Tetraodon nigroviridis</name>
    <name type="common">Spotted green pufferfish</name>
    <name type="synonym">Chelonodon nigroviridis</name>
    <dbReference type="NCBI Taxonomy" id="99883"/>
    <lineage>
        <taxon>Eukaryota</taxon>
        <taxon>Metazoa</taxon>
        <taxon>Chordata</taxon>
        <taxon>Craniata</taxon>
        <taxon>Vertebrata</taxon>
        <taxon>Euteleostomi</taxon>
        <taxon>Actinopterygii</taxon>
        <taxon>Neopterygii</taxon>
        <taxon>Teleostei</taxon>
        <taxon>Neoteleostei</taxon>
        <taxon>Acanthomorphata</taxon>
        <taxon>Eupercaria</taxon>
        <taxon>Tetraodontiformes</taxon>
        <taxon>Tetradontoidea</taxon>
        <taxon>Tetraodontidae</taxon>
        <taxon>Tetraodon</taxon>
    </lineage>
</organism>
<evidence type="ECO:0000256" key="10">
    <source>
        <dbReference type="PROSITE-ProRule" id="PRU00042"/>
    </source>
</evidence>
<dbReference type="InterPro" id="IPR013087">
    <property type="entry name" value="Znf_C2H2_type"/>
</dbReference>
<dbReference type="KEGG" id="tng:GSTEN00019423G001"/>
<dbReference type="Gene3D" id="3.30.160.60">
    <property type="entry name" value="Classic Zinc Finger"/>
    <property type="match status" value="3"/>
</dbReference>
<dbReference type="FunFam" id="3.30.160.60:FF:000395">
    <property type="entry name" value="zinc finger protein 513"/>
    <property type="match status" value="1"/>
</dbReference>
<dbReference type="SMART" id="SM00355">
    <property type="entry name" value="ZnF_C2H2"/>
    <property type="match status" value="3"/>
</dbReference>
<accession>Q4SER4</accession>
<evidence type="ECO:0000256" key="7">
    <source>
        <dbReference type="ARBA" id="ARBA00023125"/>
    </source>
</evidence>
<feature type="domain" description="C2H2-type" evidence="12">
    <location>
        <begin position="173"/>
        <end position="200"/>
    </location>
</feature>
<keyword evidence="6" id="KW-0805">Transcription regulation</keyword>
<dbReference type="InterPro" id="IPR036236">
    <property type="entry name" value="Znf_C2H2_sf"/>
</dbReference>
<dbReference type="PANTHER" id="PTHR24388">
    <property type="entry name" value="ZINC FINGER PROTEIN"/>
    <property type="match status" value="1"/>
</dbReference>
<dbReference type="OrthoDB" id="654211at2759"/>
<proteinExistence type="predicted"/>
<evidence type="ECO:0000256" key="9">
    <source>
        <dbReference type="ARBA" id="ARBA00023242"/>
    </source>
</evidence>
<keyword evidence="9" id="KW-0539">Nucleus</keyword>
<dbReference type="PROSITE" id="PS00028">
    <property type="entry name" value="ZINC_FINGER_C2H2_1"/>
    <property type="match status" value="1"/>
</dbReference>
<dbReference type="GO" id="GO:0008270">
    <property type="term" value="F:zinc ion binding"/>
    <property type="evidence" value="ECO:0007669"/>
    <property type="project" value="UniProtKB-KW"/>
</dbReference>
<dbReference type="AlphaFoldDB" id="Q4SER4"/>
<gene>
    <name evidence="13" type="ORF">GSTENG00019423001</name>
</gene>
<protein>
    <submittedName>
        <fullName evidence="13">(spotted green pufferfish) hypothetical protein</fullName>
    </submittedName>
</protein>
<feature type="compositionally biased region" description="Gly residues" evidence="11">
    <location>
        <begin position="479"/>
        <end position="490"/>
    </location>
</feature>
<feature type="compositionally biased region" description="Basic and acidic residues" evidence="11">
    <location>
        <begin position="223"/>
        <end position="237"/>
    </location>
</feature>
<keyword evidence="7" id="KW-0238">DNA-binding</keyword>
<feature type="region of interest" description="Disordered" evidence="11">
    <location>
        <begin position="451"/>
        <end position="490"/>
    </location>
</feature>
<reference evidence="13" key="2">
    <citation type="submission" date="2004-02" db="EMBL/GenBank/DDBJ databases">
        <authorList>
            <consortium name="Genoscope"/>
            <consortium name="Whitehead Institute Centre for Genome Research"/>
        </authorList>
    </citation>
    <scope>NUCLEOTIDE SEQUENCE</scope>
</reference>
<keyword evidence="3" id="KW-0677">Repeat</keyword>
<dbReference type="GO" id="GO:0005634">
    <property type="term" value="C:nucleus"/>
    <property type="evidence" value="ECO:0007669"/>
    <property type="project" value="UniProtKB-SubCell"/>
</dbReference>
<reference evidence="13" key="1">
    <citation type="journal article" date="2004" name="Nature">
        <title>Genome duplication in the teleost fish Tetraodon nigroviridis reveals the early vertebrate proto-karyotype.</title>
        <authorList>
            <person name="Jaillon O."/>
            <person name="Aury J.-M."/>
            <person name="Brunet F."/>
            <person name="Petit J.-L."/>
            <person name="Stange-Thomann N."/>
            <person name="Mauceli E."/>
            <person name="Bouneau L."/>
            <person name="Fischer C."/>
            <person name="Ozouf-Costaz C."/>
            <person name="Bernot A."/>
            <person name="Nicaud S."/>
            <person name="Jaffe D."/>
            <person name="Fisher S."/>
            <person name="Lutfalla G."/>
            <person name="Dossat C."/>
            <person name="Segurens B."/>
            <person name="Dasilva C."/>
            <person name="Salanoubat M."/>
            <person name="Levy M."/>
            <person name="Boudet N."/>
            <person name="Castellano S."/>
            <person name="Anthouard V."/>
            <person name="Jubin C."/>
            <person name="Castelli V."/>
            <person name="Katinka M."/>
            <person name="Vacherie B."/>
            <person name="Biemont C."/>
            <person name="Skalli Z."/>
            <person name="Cattolico L."/>
            <person name="Poulain J."/>
            <person name="De Berardinis V."/>
            <person name="Cruaud C."/>
            <person name="Duprat S."/>
            <person name="Brottier P."/>
            <person name="Coutanceau J.-P."/>
            <person name="Gouzy J."/>
            <person name="Parra G."/>
            <person name="Lardier G."/>
            <person name="Chapple C."/>
            <person name="McKernan K.J."/>
            <person name="McEwan P."/>
            <person name="Bosak S."/>
            <person name="Kellis M."/>
            <person name="Volff J.-N."/>
            <person name="Guigo R."/>
            <person name="Zody M.C."/>
            <person name="Mesirov J."/>
            <person name="Lindblad-Toh K."/>
            <person name="Birren B."/>
            <person name="Nusbaum C."/>
            <person name="Kahn D."/>
            <person name="Robinson-Rechavi M."/>
            <person name="Laudet V."/>
            <person name="Schachter V."/>
            <person name="Quetier F."/>
            <person name="Saurin W."/>
            <person name="Scarpelli C."/>
            <person name="Wincker P."/>
            <person name="Lander E.S."/>
            <person name="Weissenbach J."/>
            <person name="Roest Crollius H."/>
        </authorList>
    </citation>
    <scope>NUCLEOTIDE SEQUENCE [LARGE SCALE GENOMIC DNA]</scope>
</reference>
<dbReference type="SUPFAM" id="SSF57667">
    <property type="entry name" value="beta-beta-alpha zinc fingers"/>
    <property type="match status" value="2"/>
</dbReference>
<evidence type="ECO:0000256" key="5">
    <source>
        <dbReference type="ARBA" id="ARBA00022833"/>
    </source>
</evidence>
<comment type="caution">
    <text evidence="13">The sequence shown here is derived from an EMBL/GenBank/DDBJ whole genome shotgun (WGS) entry which is preliminary data.</text>
</comment>
<feature type="compositionally biased region" description="Pro residues" evidence="11">
    <location>
        <begin position="332"/>
        <end position="349"/>
    </location>
</feature>
<feature type="region of interest" description="Disordered" evidence="11">
    <location>
        <begin position="115"/>
        <end position="139"/>
    </location>
</feature>
<evidence type="ECO:0000256" key="8">
    <source>
        <dbReference type="ARBA" id="ARBA00023163"/>
    </source>
</evidence>
<keyword evidence="2" id="KW-0479">Metal-binding</keyword>
<comment type="subcellular location">
    <subcellularLocation>
        <location evidence="1">Nucleus</location>
    </subcellularLocation>
</comment>
<dbReference type="FunFam" id="3.30.160.60:FF:000049">
    <property type="entry name" value="transcriptional repressor CTCF isoform X1"/>
    <property type="match status" value="1"/>
</dbReference>
<keyword evidence="8" id="KW-0804">Transcription</keyword>
<keyword evidence="4 10" id="KW-0863">Zinc-finger</keyword>
<name>Q4SER4_TETNG</name>
<evidence type="ECO:0000256" key="6">
    <source>
        <dbReference type="ARBA" id="ARBA00023015"/>
    </source>
</evidence>
<evidence type="ECO:0000256" key="4">
    <source>
        <dbReference type="ARBA" id="ARBA00022771"/>
    </source>
</evidence>
<evidence type="ECO:0000256" key="3">
    <source>
        <dbReference type="ARBA" id="ARBA00022737"/>
    </source>
</evidence>
<evidence type="ECO:0000259" key="12">
    <source>
        <dbReference type="PROSITE" id="PS50157"/>
    </source>
</evidence>
<dbReference type="Pfam" id="PF00096">
    <property type="entry name" value="zf-C2H2"/>
    <property type="match status" value="1"/>
</dbReference>
<dbReference type="GO" id="GO:0000981">
    <property type="term" value="F:DNA-binding transcription factor activity, RNA polymerase II-specific"/>
    <property type="evidence" value="ECO:0007669"/>
    <property type="project" value="TreeGrafter"/>
</dbReference>
<evidence type="ECO:0000256" key="1">
    <source>
        <dbReference type="ARBA" id="ARBA00004123"/>
    </source>
</evidence>
<dbReference type="EMBL" id="CAAE01014614">
    <property type="protein sequence ID" value="CAG00868.1"/>
    <property type="molecule type" value="Genomic_DNA"/>
</dbReference>
<evidence type="ECO:0000313" key="13">
    <source>
        <dbReference type="EMBL" id="CAG00868.1"/>
    </source>
</evidence>
<dbReference type="PROSITE" id="PS50157">
    <property type="entry name" value="ZINC_FINGER_C2H2_2"/>
    <property type="match status" value="3"/>
</dbReference>
<feature type="region of interest" description="Disordered" evidence="11">
    <location>
        <begin position="221"/>
        <end position="251"/>
    </location>
</feature>
<dbReference type="PANTHER" id="PTHR24388:SF43">
    <property type="entry name" value="ZINC FINGER PROTEIN 513"/>
    <property type="match status" value="1"/>
</dbReference>
<evidence type="ECO:0000256" key="2">
    <source>
        <dbReference type="ARBA" id="ARBA00022723"/>
    </source>
</evidence>
<feature type="region of interest" description="Disordered" evidence="11">
    <location>
        <begin position="332"/>
        <end position="355"/>
    </location>
</feature>
<feature type="compositionally biased region" description="Polar residues" evidence="11">
    <location>
        <begin position="468"/>
        <end position="477"/>
    </location>
</feature>
<sequence>LACAVDSEDAAARQPGGLVLESDLMLSGELEFGDSEIIGLDRDAGMTVFSLSVEDDPTAPTASAFPALLSCKACGQLLGDTPLGTGLGLGVGLDLGAELHCLSCQEGLRHEASAGNAAVPQASVRRRRRSVSRAAGPGDPAPRLYSCSLCTFTSHYSNHLKRHMRIHDGQKPYRCPACPYASAQLVNLQRHARTHTGEKPYRCHHCSYACSSLGNLRRHQRMHAQERPERREKEKPAARRKKGKAGGHEEGKLRSCVRVRMLCRPKDAAGTTATGCECVFPAYSSSLSFFPDVPPLLVGAAHRGRTGAPLPPGGVAGIAAISAGHQALPLPSLPLPVSLPQPPGPPRPQPLGGETPRLPALRLHLLAPGQPEAAPPRAHGREALPVPLLQLRLRQPGQPAAPRAHPLGRQALPLRRVRLLVQPEHEPEEAHAAAHGREAVRLRRVRLHHRTLGQLQTAPEEARAQHRQLGQTRTRQQPGLGGRSPGEPGAGTGAQLERVCGCVWVCVGVCGCVCVCVSYTGEAPVQVGTKLRCL</sequence>
<dbReference type="InterPro" id="IPR050527">
    <property type="entry name" value="Snail/Krueppel_Znf"/>
</dbReference>
<feature type="domain" description="C2H2-type" evidence="12">
    <location>
        <begin position="201"/>
        <end position="228"/>
    </location>
</feature>
<keyword evidence="5" id="KW-0862">Zinc</keyword>